<dbReference type="GO" id="GO:0035556">
    <property type="term" value="P:intracellular signal transduction"/>
    <property type="evidence" value="ECO:0007669"/>
    <property type="project" value="InterPro"/>
</dbReference>
<dbReference type="Proteomes" id="UP001320898">
    <property type="component" value="Unassembled WGS sequence"/>
</dbReference>
<evidence type="ECO:0000259" key="3">
    <source>
        <dbReference type="PROSITE" id="PS50125"/>
    </source>
</evidence>
<dbReference type="InterPro" id="IPR050697">
    <property type="entry name" value="Adenylyl/Guanylyl_Cyclase_3/4"/>
</dbReference>
<dbReference type="Gene3D" id="3.40.50.10070">
    <property type="entry name" value="TolB, N-terminal domain"/>
    <property type="match status" value="1"/>
</dbReference>
<reference evidence="4 5" key="1">
    <citation type="submission" date="2022-04" db="EMBL/GenBank/DDBJ databases">
        <authorList>
            <person name="Ye Y.-Q."/>
            <person name="Du Z.-J."/>
        </authorList>
    </citation>
    <scope>NUCLEOTIDE SEQUENCE [LARGE SCALE GENOMIC DNA]</scope>
    <source>
        <strain evidence="4 5">A6E488</strain>
    </source>
</reference>
<dbReference type="SUPFAM" id="SSF55073">
    <property type="entry name" value="Nucleotide cyclase"/>
    <property type="match status" value="1"/>
</dbReference>
<protein>
    <submittedName>
        <fullName evidence="4">Adenylate/guanylate cyclase domain-containing protein</fullName>
    </submittedName>
</protein>
<dbReference type="Gene3D" id="1.25.40.10">
    <property type="entry name" value="Tetratricopeptide repeat domain"/>
    <property type="match status" value="1"/>
</dbReference>
<dbReference type="CDD" id="cd07302">
    <property type="entry name" value="CHD"/>
    <property type="match status" value="1"/>
</dbReference>
<dbReference type="GO" id="GO:0006171">
    <property type="term" value="P:cAMP biosynthetic process"/>
    <property type="evidence" value="ECO:0007669"/>
    <property type="project" value="TreeGrafter"/>
</dbReference>
<dbReference type="RefSeq" id="WP_261613840.1">
    <property type="nucleotide sequence ID" value="NZ_JALIDZ010000001.1"/>
</dbReference>
<keyword evidence="5" id="KW-1185">Reference proteome</keyword>
<dbReference type="SUPFAM" id="SSF48452">
    <property type="entry name" value="TPR-like"/>
    <property type="match status" value="1"/>
</dbReference>
<dbReference type="Pfam" id="PF13181">
    <property type="entry name" value="TPR_8"/>
    <property type="match status" value="1"/>
</dbReference>
<accession>A0AAW5QQB5</accession>
<dbReference type="SUPFAM" id="SSF52964">
    <property type="entry name" value="TolB, N-terminal domain"/>
    <property type="match status" value="1"/>
</dbReference>
<dbReference type="InterPro" id="IPR011990">
    <property type="entry name" value="TPR-like_helical_dom_sf"/>
</dbReference>
<name>A0AAW5QQB5_9HYPH</name>
<dbReference type="SMART" id="SM00044">
    <property type="entry name" value="CYCc"/>
    <property type="match status" value="1"/>
</dbReference>
<feature type="compositionally biased region" description="Pro residues" evidence="2">
    <location>
        <begin position="187"/>
        <end position="197"/>
    </location>
</feature>
<proteinExistence type="predicted"/>
<dbReference type="InterPro" id="IPR001054">
    <property type="entry name" value="A/G_cyclase"/>
</dbReference>
<dbReference type="EMBL" id="JALIDZ010000001">
    <property type="protein sequence ID" value="MCT8970266.1"/>
    <property type="molecule type" value="Genomic_DNA"/>
</dbReference>
<evidence type="ECO:0000313" key="5">
    <source>
        <dbReference type="Proteomes" id="UP001320898"/>
    </source>
</evidence>
<evidence type="ECO:0000256" key="2">
    <source>
        <dbReference type="SAM" id="MobiDB-lite"/>
    </source>
</evidence>
<feature type="region of interest" description="Disordered" evidence="2">
    <location>
        <begin position="178"/>
        <end position="202"/>
    </location>
</feature>
<evidence type="ECO:0000256" key="1">
    <source>
        <dbReference type="PROSITE-ProRule" id="PRU00339"/>
    </source>
</evidence>
<dbReference type="InterPro" id="IPR029787">
    <property type="entry name" value="Nucleotide_cyclase"/>
</dbReference>
<dbReference type="PROSITE" id="PS50005">
    <property type="entry name" value="TPR"/>
    <property type="match status" value="1"/>
</dbReference>
<keyword evidence="1" id="KW-0802">TPR repeat</keyword>
<dbReference type="InterPro" id="IPR019734">
    <property type="entry name" value="TPR_rpt"/>
</dbReference>
<evidence type="ECO:0000313" key="4">
    <source>
        <dbReference type="EMBL" id="MCT8970266.1"/>
    </source>
</evidence>
<gene>
    <name evidence="4" type="ORF">MUB46_00185</name>
</gene>
<comment type="caution">
    <text evidence="4">The sequence shown here is derived from an EMBL/GenBank/DDBJ whole genome shotgun (WGS) entry which is preliminary data.</text>
</comment>
<feature type="repeat" description="TPR" evidence="1">
    <location>
        <begin position="435"/>
        <end position="468"/>
    </location>
</feature>
<dbReference type="Pfam" id="PF00211">
    <property type="entry name" value="Guanylate_cyc"/>
    <property type="match status" value="1"/>
</dbReference>
<dbReference type="PROSITE" id="PS50125">
    <property type="entry name" value="GUANYLATE_CYCLASE_2"/>
    <property type="match status" value="1"/>
</dbReference>
<sequence>MAEETQRRLAAIVAADVVGYSRLMGADEIGTLAALRACRSELVDPMIGRHGGRIVKTTGDGLLLEFPSVVAAVECAIAVQQGLAARNQGVADDRAIRLRVGVHVGDIIIEGDDIFGNGVNIAARIEPLSEPGGISLSDDAYRQVRDRLEVAWEDGGEHEAKNIARPIRIWRWRDHRGQPAALGPSSGPAPAPTPVLAPAPNGAEPLELPSKPSVAVLPFDNMSGDPEQEYFADGMTEDLITDLSKVSGLFVVARNSSFVFKGKSVDIREAAQRLGVRYVVEGSVRKAGAHVRINVQLIDALSGGHLWAERYDGSVDNVFELQDDVGAKVVSALSVRLRGDETERLHRVHTHNLDAYELYVRAKATPFPPIPERINAAREMFEQVMEMAPDYAGGYAGVSWMLGFSAIFGHVDMAETAARAEALARKAVECDDSFGWSYVALAQALLLQGRHDEAMIAIDKAHALQPNDADTHAYRAFFLALSGHPELGVDPIDQALRLNPQFVNGPYLNLRCVIKAIGQDYEGAVASFEQNIARHGPVGPPVLCWAATAYWALGRREEAARVAARLAERFPAFRLEHWNFFELIRSPDDRRRMHDLMRAAGLPE</sequence>
<dbReference type="GO" id="GO:0004016">
    <property type="term" value="F:adenylate cyclase activity"/>
    <property type="evidence" value="ECO:0007669"/>
    <property type="project" value="UniProtKB-ARBA"/>
</dbReference>
<dbReference type="SMART" id="SM00028">
    <property type="entry name" value="TPR"/>
    <property type="match status" value="2"/>
</dbReference>
<feature type="domain" description="Guanylate cyclase" evidence="3">
    <location>
        <begin position="11"/>
        <end position="126"/>
    </location>
</feature>
<dbReference type="AlphaFoldDB" id="A0AAW5QQB5"/>
<dbReference type="Gene3D" id="3.30.70.1230">
    <property type="entry name" value="Nucleotide cyclase"/>
    <property type="match status" value="1"/>
</dbReference>
<organism evidence="4 5">
    <name type="scientific">Microbaculum marinisediminis</name>
    <dbReference type="NCBI Taxonomy" id="2931392"/>
    <lineage>
        <taxon>Bacteria</taxon>
        <taxon>Pseudomonadati</taxon>
        <taxon>Pseudomonadota</taxon>
        <taxon>Alphaproteobacteria</taxon>
        <taxon>Hyphomicrobiales</taxon>
        <taxon>Tepidamorphaceae</taxon>
        <taxon>Microbaculum</taxon>
    </lineage>
</organism>
<dbReference type="PANTHER" id="PTHR43081:SF19">
    <property type="entry name" value="PH-SENSITIVE ADENYLATE CYCLASE RV1264"/>
    <property type="match status" value="1"/>
</dbReference>
<dbReference type="PANTHER" id="PTHR43081">
    <property type="entry name" value="ADENYLATE CYCLASE, TERMINAL-DIFFERENTIATION SPECIFIC-RELATED"/>
    <property type="match status" value="1"/>
</dbReference>